<evidence type="ECO:0000313" key="2">
    <source>
        <dbReference type="EMBL" id="RCI16955.1"/>
    </source>
</evidence>
<feature type="region of interest" description="Disordered" evidence="1">
    <location>
        <begin position="21"/>
        <end position="40"/>
    </location>
</feature>
<keyword evidence="3" id="KW-1185">Reference proteome</keyword>
<accession>A0A367LR84</accession>
<sequence length="196" mass="23033">MQVINVTSLLFGTATLDQFPAEAEEREIGERERDGGEGGLMDAVRREDWASYPVEFGMMSSWEGEDSILDTVYMYCYGRTLAGQKTRNAPYGETNGRMMNEILAQPAVPIRWLAGLSHPLRVTWWLRYRFEIRQRCFVRWITWTPSPWSREIDLLSYRDWLATYLSPYPCRARSARRCWREEDEADYTEAFSCVRL</sequence>
<evidence type="ECO:0000256" key="1">
    <source>
        <dbReference type="SAM" id="MobiDB-lite"/>
    </source>
</evidence>
<dbReference type="EMBL" id="LKCN02000001">
    <property type="protein sequence ID" value="RCI16955.1"/>
    <property type="molecule type" value="Genomic_DNA"/>
</dbReference>
<comment type="caution">
    <text evidence="2">The sequence shown here is derived from an EMBL/GenBank/DDBJ whole genome shotgun (WGS) entry which is preliminary data.</text>
</comment>
<reference evidence="2 3" key="1">
    <citation type="journal article" date="2015" name="BMC Genomics">
        <title>Insights from the genome of Ophiocordyceps polyrhachis-furcata to pathogenicity and host specificity in insect fungi.</title>
        <authorList>
            <person name="Wichadakul D."/>
            <person name="Kobmoo N."/>
            <person name="Ingsriswang S."/>
            <person name="Tangphatsornruang S."/>
            <person name="Chantasingh D."/>
            <person name="Luangsa-ard J.J."/>
            <person name="Eurwilaichitr L."/>
        </authorList>
    </citation>
    <scope>NUCLEOTIDE SEQUENCE [LARGE SCALE GENOMIC DNA]</scope>
    <source>
        <strain evidence="2 3">BCC 54312</strain>
    </source>
</reference>
<evidence type="ECO:0000313" key="3">
    <source>
        <dbReference type="Proteomes" id="UP000253664"/>
    </source>
</evidence>
<protein>
    <submittedName>
        <fullName evidence="2">Uncharacterized protein</fullName>
    </submittedName>
</protein>
<feature type="compositionally biased region" description="Basic and acidic residues" evidence="1">
    <location>
        <begin position="26"/>
        <end position="36"/>
    </location>
</feature>
<feature type="non-terminal residue" evidence="2">
    <location>
        <position position="196"/>
    </location>
</feature>
<gene>
    <name evidence="2" type="ORF">L249_2693</name>
</gene>
<proteinExistence type="predicted"/>
<name>A0A367LR84_9HYPO</name>
<dbReference type="Proteomes" id="UP000253664">
    <property type="component" value="Unassembled WGS sequence"/>
</dbReference>
<dbReference type="AlphaFoldDB" id="A0A367LR84"/>
<organism evidence="2 3">
    <name type="scientific">Ophiocordyceps polyrhachis-furcata BCC 54312</name>
    <dbReference type="NCBI Taxonomy" id="1330021"/>
    <lineage>
        <taxon>Eukaryota</taxon>
        <taxon>Fungi</taxon>
        <taxon>Dikarya</taxon>
        <taxon>Ascomycota</taxon>
        <taxon>Pezizomycotina</taxon>
        <taxon>Sordariomycetes</taxon>
        <taxon>Hypocreomycetidae</taxon>
        <taxon>Hypocreales</taxon>
        <taxon>Ophiocordycipitaceae</taxon>
        <taxon>Ophiocordyceps</taxon>
    </lineage>
</organism>